<dbReference type="AlphaFoldDB" id="Q7S854"/>
<gene>
    <name evidence="1" type="ORF">NCU07250</name>
</gene>
<name>Q7S854_NEUCR</name>
<dbReference type="VEuPathDB" id="FungiDB:NCU07250"/>
<evidence type="ECO:0000313" key="1">
    <source>
        <dbReference type="EMBL" id="EAA32515.1"/>
    </source>
</evidence>
<dbReference type="KEGG" id="ncr:NCU07250"/>
<dbReference type="GeneID" id="3877899"/>
<dbReference type="HOGENOM" id="CLU_158117_0_0_1"/>
<dbReference type="InParanoid" id="Q7S854"/>
<dbReference type="PaxDb" id="5141-EFNCRP00000007098"/>
<keyword evidence="2" id="KW-1185">Reference proteome</keyword>
<accession>Q7S854</accession>
<dbReference type="OMA" id="DRCTETC"/>
<dbReference type="Proteomes" id="UP000001805">
    <property type="component" value="Chromosome 4, Linkage Group IV"/>
</dbReference>
<reference evidence="1 2" key="1">
    <citation type="journal article" date="2003" name="Nature">
        <title>The genome sequence of the filamentous fungus Neurospora crassa.</title>
        <authorList>
            <person name="Galagan J.E."/>
            <person name="Calvo S.E."/>
            <person name="Borkovich K.A."/>
            <person name="Selker E.U."/>
            <person name="Read N.D."/>
            <person name="Jaffe D."/>
            <person name="FitzHugh W."/>
            <person name="Ma L.J."/>
            <person name="Smirnov S."/>
            <person name="Purcell S."/>
            <person name="Rehman B."/>
            <person name="Elkins T."/>
            <person name="Engels R."/>
            <person name="Wang S."/>
            <person name="Nielsen C.B."/>
            <person name="Butler J."/>
            <person name="Endrizzi M."/>
            <person name="Qui D."/>
            <person name="Ianakiev P."/>
            <person name="Bell-Pedersen D."/>
            <person name="Nelson M.A."/>
            <person name="Werner-Washburne M."/>
            <person name="Selitrennikoff C.P."/>
            <person name="Kinsey J.A."/>
            <person name="Braun E.L."/>
            <person name="Zelter A."/>
            <person name="Schulte U."/>
            <person name="Kothe G.O."/>
            <person name="Jedd G."/>
            <person name="Mewes W."/>
            <person name="Staben C."/>
            <person name="Marcotte E."/>
            <person name="Greenberg D."/>
            <person name="Roy A."/>
            <person name="Foley K."/>
            <person name="Naylor J."/>
            <person name="Stange-Thomann N."/>
            <person name="Barrett R."/>
            <person name="Gnerre S."/>
            <person name="Kamal M."/>
            <person name="Kamvysselis M."/>
            <person name="Mauceli E."/>
            <person name="Bielke C."/>
            <person name="Rudd S."/>
            <person name="Frishman D."/>
            <person name="Krystofova S."/>
            <person name="Rasmussen C."/>
            <person name="Metzenberg R.L."/>
            <person name="Perkins D.D."/>
            <person name="Kroken S."/>
            <person name="Cogoni C."/>
            <person name="Macino G."/>
            <person name="Catcheside D."/>
            <person name="Li W."/>
            <person name="Pratt R.J."/>
            <person name="Osmani S.A."/>
            <person name="DeSouza C.P."/>
            <person name="Glass L."/>
            <person name="Orbach M.J."/>
            <person name="Berglund J.A."/>
            <person name="Voelker R."/>
            <person name="Yarden O."/>
            <person name="Plamann M."/>
            <person name="Seiler S."/>
            <person name="Dunlap J."/>
            <person name="Radford A."/>
            <person name="Aramayo R."/>
            <person name="Natvig D.O."/>
            <person name="Alex L.A."/>
            <person name="Mannhaupt G."/>
            <person name="Ebbole D.J."/>
            <person name="Freitag M."/>
            <person name="Paulsen I."/>
            <person name="Sachs M.S."/>
            <person name="Lander E.S."/>
            <person name="Nusbaum C."/>
            <person name="Birren B."/>
        </authorList>
    </citation>
    <scope>NUCLEOTIDE SEQUENCE [LARGE SCALE GENOMIC DNA]</scope>
    <source>
        <strain evidence="2">ATCC 24698 / 74-OR23-1A / CBS 708.71 / DSM 1257 / FGSC 987</strain>
    </source>
</reference>
<protein>
    <submittedName>
        <fullName evidence="1">Uncharacterized protein</fullName>
    </submittedName>
</protein>
<dbReference type="EMBL" id="CM002239">
    <property type="protein sequence ID" value="EAA32515.1"/>
    <property type="molecule type" value="Genomic_DNA"/>
</dbReference>
<organism evidence="1 2">
    <name type="scientific">Neurospora crassa (strain ATCC 24698 / 74-OR23-1A / CBS 708.71 / DSM 1257 / FGSC 987)</name>
    <dbReference type="NCBI Taxonomy" id="367110"/>
    <lineage>
        <taxon>Eukaryota</taxon>
        <taxon>Fungi</taxon>
        <taxon>Dikarya</taxon>
        <taxon>Ascomycota</taxon>
        <taxon>Pezizomycotina</taxon>
        <taxon>Sordariomycetes</taxon>
        <taxon>Sordariomycetidae</taxon>
        <taxon>Sordariales</taxon>
        <taxon>Sordariaceae</taxon>
        <taxon>Neurospora</taxon>
    </lineage>
</organism>
<dbReference type="RefSeq" id="XP_961751.1">
    <property type="nucleotide sequence ID" value="XM_956658.1"/>
</dbReference>
<sequence length="132" mass="14935">MYITLLHLFVESVRDNAVDDDFKADTLRKNLHQLFIGGAKTCLKDLVVELADNITLDEWLTHVDRRAETHCLKIIDDLGSYSSSFNKWMLRAELDAPPNRGDSRDCGAFRGPSGGYRGGSWSYRGGSSLYRY</sequence>
<evidence type="ECO:0000313" key="2">
    <source>
        <dbReference type="Proteomes" id="UP000001805"/>
    </source>
</evidence>
<proteinExistence type="predicted"/>